<dbReference type="Proteomes" id="UP000447434">
    <property type="component" value="Chromosome 16"/>
</dbReference>
<dbReference type="EMBL" id="WOCE01000016">
    <property type="protein sequence ID" value="KAE9597568.1"/>
    <property type="molecule type" value="Genomic_DNA"/>
</dbReference>
<dbReference type="PANTHER" id="PTHR34539:SF15">
    <property type="match status" value="1"/>
</dbReference>
<dbReference type="AlphaFoldDB" id="A0A6A4PCF4"/>
<gene>
    <name evidence="2" type="ORF">Lalb_Chr16g0387911</name>
</gene>
<reference evidence="3" key="1">
    <citation type="journal article" date="2020" name="Nat. Commun.">
        <title>Genome sequence of the cluster root forming white lupin.</title>
        <authorList>
            <person name="Hufnagel B."/>
            <person name="Marques A."/>
            <person name="Soriano A."/>
            <person name="Marques L."/>
            <person name="Divol F."/>
            <person name="Doumas P."/>
            <person name="Sallet E."/>
            <person name="Mancinotti D."/>
            <person name="Carrere S."/>
            <person name="Marande W."/>
            <person name="Arribat S."/>
            <person name="Keller J."/>
            <person name="Huneau C."/>
            <person name="Blein T."/>
            <person name="Aime D."/>
            <person name="Laguerre M."/>
            <person name="Taylor J."/>
            <person name="Schubert V."/>
            <person name="Nelson M."/>
            <person name="Geu-Flores F."/>
            <person name="Crespi M."/>
            <person name="Gallardo-Guerrero K."/>
            <person name="Delaux P.-M."/>
            <person name="Salse J."/>
            <person name="Berges H."/>
            <person name="Guyot R."/>
            <person name="Gouzy J."/>
            <person name="Peret B."/>
        </authorList>
    </citation>
    <scope>NUCLEOTIDE SEQUENCE [LARGE SCALE GENOMIC DNA]</scope>
    <source>
        <strain evidence="3">cv. Amiga</strain>
    </source>
</reference>
<evidence type="ECO:0000256" key="1">
    <source>
        <dbReference type="SAM" id="MobiDB-lite"/>
    </source>
</evidence>
<evidence type="ECO:0000313" key="3">
    <source>
        <dbReference type="Proteomes" id="UP000447434"/>
    </source>
</evidence>
<evidence type="ECO:0000313" key="2">
    <source>
        <dbReference type="EMBL" id="KAE9597568.1"/>
    </source>
</evidence>
<organism evidence="2 3">
    <name type="scientific">Lupinus albus</name>
    <name type="common">White lupine</name>
    <name type="synonym">Lupinus termis</name>
    <dbReference type="NCBI Taxonomy" id="3870"/>
    <lineage>
        <taxon>Eukaryota</taxon>
        <taxon>Viridiplantae</taxon>
        <taxon>Streptophyta</taxon>
        <taxon>Embryophyta</taxon>
        <taxon>Tracheophyta</taxon>
        <taxon>Spermatophyta</taxon>
        <taxon>Magnoliopsida</taxon>
        <taxon>eudicotyledons</taxon>
        <taxon>Gunneridae</taxon>
        <taxon>Pentapetalae</taxon>
        <taxon>rosids</taxon>
        <taxon>fabids</taxon>
        <taxon>Fabales</taxon>
        <taxon>Fabaceae</taxon>
        <taxon>Papilionoideae</taxon>
        <taxon>50 kb inversion clade</taxon>
        <taxon>genistoids sensu lato</taxon>
        <taxon>core genistoids</taxon>
        <taxon>Genisteae</taxon>
        <taxon>Lupinus</taxon>
    </lineage>
</organism>
<dbReference type="PANTHER" id="PTHR34539">
    <property type="entry name" value="T6J4.11 PROTEIN"/>
    <property type="match status" value="1"/>
</dbReference>
<feature type="region of interest" description="Disordered" evidence="1">
    <location>
        <begin position="1"/>
        <end position="53"/>
    </location>
</feature>
<name>A0A6A4PCF4_LUPAL</name>
<sequence>MGECNNERKRVRDDSDENSPESKVPRVISVSSDTNSSESHLTQGNSVESRELGRVDSDKSTLYLSVVNEIQDDFLNMFDETVNVTEGFDFVIKSFEEEILKPGSGFEPLSAEFKPNLVYLLEASDDELGLPPTVTEERKLKIDEPGSIGPERVDSTGFLGLEDDLRSISDEAFGFGNGVVYDGYYGENGGSYVTVDGLFDYLEMTEILWRCESLQAM</sequence>
<proteinExistence type="predicted"/>
<accession>A0A6A4PCF4</accession>
<feature type="compositionally biased region" description="Basic and acidic residues" evidence="1">
    <location>
        <begin position="1"/>
        <end position="13"/>
    </location>
</feature>
<comment type="caution">
    <text evidence="2">The sequence shown here is derived from an EMBL/GenBank/DDBJ whole genome shotgun (WGS) entry which is preliminary data.</text>
</comment>
<feature type="compositionally biased region" description="Polar residues" evidence="1">
    <location>
        <begin position="29"/>
        <end position="47"/>
    </location>
</feature>
<protein>
    <submittedName>
        <fullName evidence="2">Uncharacterized protein</fullName>
    </submittedName>
</protein>
<dbReference type="OrthoDB" id="1717367at2759"/>
<keyword evidence="3" id="KW-1185">Reference proteome</keyword>